<accession>A0A9Q1JW95</accession>
<keyword evidence="3" id="KW-1185">Reference proteome</keyword>
<protein>
    <submittedName>
        <fullName evidence="2">Uncharacterized protein</fullName>
    </submittedName>
</protein>
<evidence type="ECO:0000313" key="2">
    <source>
        <dbReference type="EMBL" id="KAJ8432187.1"/>
    </source>
</evidence>
<feature type="region of interest" description="Disordered" evidence="1">
    <location>
        <begin position="108"/>
        <end position="127"/>
    </location>
</feature>
<feature type="compositionally biased region" description="Polar residues" evidence="1">
    <location>
        <begin position="244"/>
        <end position="254"/>
    </location>
</feature>
<feature type="region of interest" description="Disordered" evidence="1">
    <location>
        <begin position="205"/>
        <end position="254"/>
    </location>
</feature>
<comment type="caution">
    <text evidence="2">The sequence shown here is derived from an EMBL/GenBank/DDBJ whole genome shotgun (WGS) entry which is preliminary data.</text>
</comment>
<evidence type="ECO:0000256" key="1">
    <source>
        <dbReference type="SAM" id="MobiDB-lite"/>
    </source>
</evidence>
<dbReference type="EMBL" id="JAKOGI010000627">
    <property type="protein sequence ID" value="KAJ8432187.1"/>
    <property type="molecule type" value="Genomic_DNA"/>
</dbReference>
<dbReference type="Proteomes" id="UP001153076">
    <property type="component" value="Unassembled WGS sequence"/>
</dbReference>
<dbReference type="AlphaFoldDB" id="A0A9Q1JW95"/>
<gene>
    <name evidence="2" type="ORF">Cgig2_013729</name>
</gene>
<sequence>MWLQVKPILQARGAELRETVVRAYMDIDQCRFYVEDGEVVLSFDERLRHAKEVYALEKEANKRIRAEFALIKDRLLQLEERLQEFGAGNGDARQGAKAAGGATFSEATLTEGTGKPSGLGDAATQDLSSRPNNVNVILSADTKVRRTCNKDVLQEVNSCNRQNVTIFVGEADVQSEPAASPANVNDGGIASAAQSVQSAAEVAVEDANSVPPTTDSVPVSDGDAGMGEEPPIAGDGGHCVPDMGTSTITYAGDD</sequence>
<organism evidence="2 3">
    <name type="scientific">Carnegiea gigantea</name>
    <dbReference type="NCBI Taxonomy" id="171969"/>
    <lineage>
        <taxon>Eukaryota</taxon>
        <taxon>Viridiplantae</taxon>
        <taxon>Streptophyta</taxon>
        <taxon>Embryophyta</taxon>
        <taxon>Tracheophyta</taxon>
        <taxon>Spermatophyta</taxon>
        <taxon>Magnoliopsida</taxon>
        <taxon>eudicotyledons</taxon>
        <taxon>Gunneridae</taxon>
        <taxon>Pentapetalae</taxon>
        <taxon>Caryophyllales</taxon>
        <taxon>Cactineae</taxon>
        <taxon>Cactaceae</taxon>
        <taxon>Cactoideae</taxon>
        <taxon>Echinocereeae</taxon>
        <taxon>Carnegiea</taxon>
    </lineage>
</organism>
<name>A0A9Q1JW95_9CARY</name>
<evidence type="ECO:0000313" key="3">
    <source>
        <dbReference type="Proteomes" id="UP001153076"/>
    </source>
</evidence>
<reference evidence="2" key="1">
    <citation type="submission" date="2022-04" db="EMBL/GenBank/DDBJ databases">
        <title>Carnegiea gigantea Genome sequencing and assembly v2.</title>
        <authorList>
            <person name="Copetti D."/>
            <person name="Sanderson M.J."/>
            <person name="Burquez A."/>
            <person name="Wojciechowski M.F."/>
        </authorList>
    </citation>
    <scope>NUCLEOTIDE SEQUENCE</scope>
    <source>
        <strain evidence="2">SGP5-SGP5p</strain>
        <tissue evidence="2">Aerial part</tissue>
    </source>
</reference>
<proteinExistence type="predicted"/>